<name>A0A4S4M6E6_9AGAM</name>
<feature type="region of interest" description="Disordered" evidence="1">
    <location>
        <begin position="348"/>
        <end position="457"/>
    </location>
</feature>
<accession>A0A4S4M6E6</accession>
<proteinExistence type="predicted"/>
<organism evidence="2 3">
    <name type="scientific">Bondarzewia mesenterica</name>
    <dbReference type="NCBI Taxonomy" id="1095465"/>
    <lineage>
        <taxon>Eukaryota</taxon>
        <taxon>Fungi</taxon>
        <taxon>Dikarya</taxon>
        <taxon>Basidiomycota</taxon>
        <taxon>Agaricomycotina</taxon>
        <taxon>Agaricomycetes</taxon>
        <taxon>Russulales</taxon>
        <taxon>Bondarzewiaceae</taxon>
        <taxon>Bondarzewia</taxon>
    </lineage>
</organism>
<feature type="region of interest" description="Disordered" evidence="1">
    <location>
        <begin position="295"/>
        <end position="318"/>
    </location>
</feature>
<evidence type="ECO:0000313" key="2">
    <source>
        <dbReference type="EMBL" id="THH20846.1"/>
    </source>
</evidence>
<feature type="compositionally biased region" description="Basic residues" evidence="1">
    <location>
        <begin position="406"/>
        <end position="416"/>
    </location>
</feature>
<evidence type="ECO:0000256" key="1">
    <source>
        <dbReference type="SAM" id="MobiDB-lite"/>
    </source>
</evidence>
<keyword evidence="3" id="KW-1185">Reference proteome</keyword>
<feature type="region of interest" description="Disordered" evidence="1">
    <location>
        <begin position="85"/>
        <end position="116"/>
    </location>
</feature>
<feature type="compositionally biased region" description="Basic and acidic residues" evidence="1">
    <location>
        <begin position="391"/>
        <end position="404"/>
    </location>
</feature>
<feature type="compositionally biased region" description="Pro residues" evidence="1">
    <location>
        <begin position="567"/>
        <end position="577"/>
    </location>
</feature>
<evidence type="ECO:0000313" key="3">
    <source>
        <dbReference type="Proteomes" id="UP000310158"/>
    </source>
</evidence>
<dbReference type="AlphaFoldDB" id="A0A4S4M6E6"/>
<gene>
    <name evidence="2" type="ORF">EW146_g604</name>
</gene>
<reference evidence="2 3" key="1">
    <citation type="submission" date="2019-02" db="EMBL/GenBank/DDBJ databases">
        <title>Genome sequencing of the rare red list fungi Bondarzewia mesenterica.</title>
        <authorList>
            <person name="Buettner E."/>
            <person name="Kellner H."/>
        </authorList>
    </citation>
    <scope>NUCLEOTIDE SEQUENCE [LARGE SCALE GENOMIC DNA]</scope>
    <source>
        <strain evidence="2 3">DSM 108281</strain>
    </source>
</reference>
<dbReference type="OrthoDB" id="3258416at2759"/>
<feature type="region of interest" description="Disordered" evidence="1">
    <location>
        <begin position="540"/>
        <end position="657"/>
    </location>
</feature>
<comment type="caution">
    <text evidence="2">The sequence shown here is derived from an EMBL/GenBank/DDBJ whole genome shotgun (WGS) entry which is preliminary data.</text>
</comment>
<protein>
    <submittedName>
        <fullName evidence="2">Uncharacterized protein</fullName>
    </submittedName>
</protein>
<dbReference type="EMBL" id="SGPL01000013">
    <property type="protein sequence ID" value="THH20846.1"/>
    <property type="molecule type" value="Genomic_DNA"/>
</dbReference>
<dbReference type="Proteomes" id="UP000310158">
    <property type="component" value="Unassembled WGS sequence"/>
</dbReference>
<sequence>MPGVLNRQALESMKRVELQRLCKDHGLKANLKSEALIDLLLDINHPAPNPPPPLPIRRTSSMRMVSRVSGSRARLQSTSSLIIHSESEDDEVGQPEVTEVQPQPMPSAAAGPGTRTRKAKEAQFRLGVGRPAAVGGTGARAITKSMNVSKGRRAKSSKSIKPAEETIPEEELNVVAQLTTPPVAGPSNGSHWSLSPQVQQHDTHSCDSQTIRNIAESVFQELVKPLQETVSFLQRELQQQTSAHAAEVSALKAQVGCLLSEVQSYRRQSETIQQMSDSINQLRLDIRRRRTNSVEPVVQEPMSLSTPVSIPSDSPPHVPDPGNVVEEPGTSRVHKQAEVTVAARPTRSIPFEYPPAPARSPSKRLLKAAGQSALGKRSRDPTFSPTMGVEETGKVEEKSEESLKKAVLRPSRKRARLAQGSEMDDQQPVAGPSTQPAHNQMEVDRSSPALSDQMVEPVPPRRYAKFTVFEGPEEFSQSDFRPANPSEPAVDEDIFTDRDFDFFDSAHLNGRGNPPKTRTANATENQHPFNFAFPVHGHLPVTSTPTPTGNFPAFAGPPSPMFSNFPLPEPPHSPSPAPHGSSHGHRIERAGGRLERNDPFHPFGSPSGSRNPSGSSAADSIVNPSALLRTPPPTLPDLLDDTQRSDGRKKASSNDVGVGLGMTIIPQVEDTPAGPMRRTMYGTELEDDTRFGDFGVEGVATGFWRGGRF</sequence>
<feature type="compositionally biased region" description="Basic and acidic residues" evidence="1">
    <location>
        <begin position="585"/>
        <end position="599"/>
    </location>
</feature>
<feature type="compositionally biased region" description="Polar residues" evidence="1">
    <location>
        <begin position="302"/>
        <end position="312"/>
    </location>
</feature>
<feature type="compositionally biased region" description="Low complexity" evidence="1">
    <location>
        <begin position="602"/>
        <end position="616"/>
    </location>
</feature>